<keyword evidence="1" id="KW-0812">Transmembrane</keyword>
<dbReference type="RefSeq" id="WP_263073642.1">
    <property type="nucleotide sequence ID" value="NZ_JAOUSF010000004.1"/>
</dbReference>
<dbReference type="PANTHER" id="PTHR34473">
    <property type="entry name" value="UPF0699 TRANSMEMBRANE PROTEIN YDBS"/>
    <property type="match status" value="1"/>
</dbReference>
<feature type="transmembrane region" description="Helical" evidence="1">
    <location>
        <begin position="156"/>
        <end position="180"/>
    </location>
</feature>
<gene>
    <name evidence="3" type="ORF">OEV98_12525</name>
</gene>
<dbReference type="InterPro" id="IPR005182">
    <property type="entry name" value="YdbS-like_PH"/>
</dbReference>
<keyword evidence="4" id="KW-1185">Reference proteome</keyword>
<name>A0AAE3IVX0_9BACI</name>
<proteinExistence type="predicted"/>
<comment type="caution">
    <text evidence="3">The sequence shown here is derived from an EMBL/GenBank/DDBJ whole genome shotgun (WGS) entry which is preliminary data.</text>
</comment>
<feature type="domain" description="YdbS-like PH" evidence="2">
    <location>
        <begin position="60"/>
        <end position="139"/>
    </location>
</feature>
<keyword evidence="1" id="KW-1133">Transmembrane helix</keyword>
<organism evidence="3 4">
    <name type="scientific">Perspicuibacillus lycopersici</name>
    <dbReference type="NCBI Taxonomy" id="1325689"/>
    <lineage>
        <taxon>Bacteria</taxon>
        <taxon>Bacillati</taxon>
        <taxon>Bacillota</taxon>
        <taxon>Bacilli</taxon>
        <taxon>Bacillales</taxon>
        <taxon>Bacillaceae</taxon>
        <taxon>Perspicuibacillus</taxon>
    </lineage>
</organism>
<dbReference type="PANTHER" id="PTHR34473:SF2">
    <property type="entry name" value="UPF0699 TRANSMEMBRANE PROTEIN YDBT"/>
    <property type="match status" value="1"/>
</dbReference>
<protein>
    <submittedName>
        <fullName evidence="3">PH domain-containing protein</fullName>
    </submittedName>
</protein>
<dbReference type="AlphaFoldDB" id="A0AAE3IVX0"/>
<dbReference type="EMBL" id="JAOUSF010000004">
    <property type="protein sequence ID" value="MCU9614361.1"/>
    <property type="molecule type" value="Genomic_DNA"/>
</dbReference>
<dbReference type="Pfam" id="PF03703">
    <property type="entry name" value="bPH_2"/>
    <property type="match status" value="2"/>
</dbReference>
<feature type="transmembrane region" description="Helical" evidence="1">
    <location>
        <begin position="206"/>
        <end position="231"/>
    </location>
</feature>
<accession>A0AAE3IVX0</accession>
<feature type="domain" description="YdbS-like PH" evidence="2">
    <location>
        <begin position="233"/>
        <end position="291"/>
    </location>
</feature>
<evidence type="ECO:0000256" key="1">
    <source>
        <dbReference type="SAM" id="Phobius"/>
    </source>
</evidence>
<evidence type="ECO:0000313" key="3">
    <source>
        <dbReference type="EMBL" id="MCU9614361.1"/>
    </source>
</evidence>
<sequence>MREHPIQYFYHVTQTIKDRLYSFIALIVLLIGTSSKYEHYVERGAFVIGVLVLVYSFFKWKNKTLTFDGKQLIYKEGVFSRKTSIIPLVNLLNISSEDPLLLQILGIKKATLHIVGNDDITFSLGKKNLIALEKAINIRQQSINKEKTTFLKGKRLLAAALDPIKLFSSASILFTLITFLQNLNNYEDSGVIEVFKSITMEDLPQIIVGFILLYLIVLVISYPLSILLVMIQYAGYQIKLEGDAIRILYGIMKRIDRKVPIQQINGILYEQRFGQRFLGYGQLWLMTMEGKILLDVSVQEKNVNSVLEKLLPELKIERFAPPPKRSLLLFEQMPILLSLILVFLYYYFFGYSFFLYFLFIPVFFGWLKWKHESYSELKNNIQIKKWRAGSLKIYSLRKTTIQDMAISTSWLQRKMGVKTILLSQRSEEEVDLYQAENVKI</sequence>
<evidence type="ECO:0000313" key="4">
    <source>
        <dbReference type="Proteomes" id="UP001209318"/>
    </source>
</evidence>
<feature type="transmembrane region" description="Helical" evidence="1">
    <location>
        <begin position="20"/>
        <end position="37"/>
    </location>
</feature>
<reference evidence="3" key="1">
    <citation type="submission" date="2022-10" db="EMBL/GenBank/DDBJ databases">
        <title>Description of Fervidibacillus gen. nov. in the family Fervidibacillaceae fam. nov. with two species, Fervidibacillus albus sp. nov., and Fervidibacillus halotolerans sp. nov., isolated from tidal flat sediments.</title>
        <authorList>
            <person name="Kwon K.K."/>
            <person name="Yang S.-H."/>
        </authorList>
    </citation>
    <scope>NUCLEOTIDE SEQUENCE</scope>
    <source>
        <strain evidence="3">JCM 19140</strain>
    </source>
</reference>
<feature type="transmembrane region" description="Helical" evidence="1">
    <location>
        <begin position="327"/>
        <end position="347"/>
    </location>
</feature>
<keyword evidence="1" id="KW-0472">Membrane</keyword>
<evidence type="ECO:0000259" key="2">
    <source>
        <dbReference type="Pfam" id="PF03703"/>
    </source>
</evidence>
<feature type="transmembrane region" description="Helical" evidence="1">
    <location>
        <begin position="43"/>
        <end position="60"/>
    </location>
</feature>
<dbReference type="Proteomes" id="UP001209318">
    <property type="component" value="Unassembled WGS sequence"/>
</dbReference>